<evidence type="ECO:0000256" key="1">
    <source>
        <dbReference type="ARBA" id="ARBA00004651"/>
    </source>
</evidence>
<dbReference type="EMBL" id="QZDT01000009">
    <property type="protein sequence ID" value="NBJ92605.1"/>
    <property type="molecule type" value="Genomic_DNA"/>
</dbReference>
<dbReference type="RefSeq" id="WP_160559694.1">
    <property type="nucleotide sequence ID" value="NZ_QZDT01000009.1"/>
</dbReference>
<dbReference type="InterPro" id="IPR000515">
    <property type="entry name" value="MetI-like"/>
</dbReference>
<comment type="caution">
    <text evidence="9">The sequence shown here is derived from an EMBL/GenBank/DDBJ whole genome shotgun (WGS) entry which is preliminary data.</text>
</comment>
<dbReference type="SUPFAM" id="SSF161098">
    <property type="entry name" value="MetI-like"/>
    <property type="match status" value="1"/>
</dbReference>
<name>A0A9X5GS42_9FIRM</name>
<feature type="transmembrane region" description="Helical" evidence="7">
    <location>
        <begin position="32"/>
        <end position="54"/>
    </location>
</feature>
<dbReference type="CDD" id="cd06261">
    <property type="entry name" value="TM_PBP2"/>
    <property type="match status" value="1"/>
</dbReference>
<evidence type="ECO:0000256" key="4">
    <source>
        <dbReference type="ARBA" id="ARBA00022692"/>
    </source>
</evidence>
<dbReference type="Proteomes" id="UP001154420">
    <property type="component" value="Unassembled WGS sequence"/>
</dbReference>
<evidence type="ECO:0000256" key="6">
    <source>
        <dbReference type="ARBA" id="ARBA00023136"/>
    </source>
</evidence>
<dbReference type="InterPro" id="IPR051322">
    <property type="entry name" value="AA_ABC_Transporter_Permease"/>
</dbReference>
<evidence type="ECO:0000259" key="8">
    <source>
        <dbReference type="PROSITE" id="PS50928"/>
    </source>
</evidence>
<comment type="similarity">
    <text evidence="7">Belongs to the binding-protein-dependent transport system permease family.</text>
</comment>
<dbReference type="GO" id="GO:0005886">
    <property type="term" value="C:plasma membrane"/>
    <property type="evidence" value="ECO:0007669"/>
    <property type="project" value="UniProtKB-SubCell"/>
</dbReference>
<evidence type="ECO:0000313" key="10">
    <source>
        <dbReference type="Proteomes" id="UP001154420"/>
    </source>
</evidence>
<evidence type="ECO:0000256" key="3">
    <source>
        <dbReference type="ARBA" id="ARBA00022475"/>
    </source>
</evidence>
<proteinExistence type="inferred from homology"/>
<gene>
    <name evidence="9" type="ORF">D5281_08345</name>
</gene>
<feature type="domain" description="ABC transmembrane type-1" evidence="8">
    <location>
        <begin position="28"/>
        <end position="222"/>
    </location>
</feature>
<keyword evidence="5 7" id="KW-1133">Transmembrane helix</keyword>
<feature type="transmembrane region" description="Helical" evidence="7">
    <location>
        <begin position="168"/>
        <end position="191"/>
    </location>
</feature>
<sequence length="236" mass="25500">MSLYKYSFFEVLMHSFSAEVWAQVLPAISETMYMVGVSSIFVLVFGIILGLVLVMTSKEGLVPCKVIHTILGAIINCFRSLPQVIIIIVMLPVARALVGKSYGSNACIISLVASCVPLFARLVESSLLEIDKGKIEAAKAMGSGNMRILFTIMVPETLPSLIRAFTNAVVIVISMTALAGSFGAGGIGYIAVTYGYTRFQHDLLFATIIVLIVIVQAVQIVGDTLSKIILKKRHLI</sequence>
<keyword evidence="10" id="KW-1185">Reference proteome</keyword>
<evidence type="ECO:0000256" key="7">
    <source>
        <dbReference type="RuleBase" id="RU363032"/>
    </source>
</evidence>
<evidence type="ECO:0000256" key="5">
    <source>
        <dbReference type="ARBA" id="ARBA00022989"/>
    </source>
</evidence>
<evidence type="ECO:0000256" key="2">
    <source>
        <dbReference type="ARBA" id="ARBA00022448"/>
    </source>
</evidence>
<dbReference type="AlphaFoldDB" id="A0A9X5GS42"/>
<accession>A0A9X5GS42</accession>
<feature type="transmembrane region" description="Helical" evidence="7">
    <location>
        <begin position="203"/>
        <end position="222"/>
    </location>
</feature>
<organism evidence="9 10">
    <name type="scientific">Parablautia muri</name>
    <dbReference type="NCBI Taxonomy" id="2320879"/>
    <lineage>
        <taxon>Bacteria</taxon>
        <taxon>Bacillati</taxon>
        <taxon>Bacillota</taxon>
        <taxon>Clostridia</taxon>
        <taxon>Lachnospirales</taxon>
        <taxon>Lachnospiraceae</taxon>
        <taxon>Parablautia</taxon>
    </lineage>
</organism>
<dbReference type="OrthoDB" id="9793490at2"/>
<keyword evidence="2 7" id="KW-0813">Transport</keyword>
<keyword evidence="4 7" id="KW-0812">Transmembrane</keyword>
<dbReference type="PANTHER" id="PTHR30450:SF1">
    <property type="entry name" value="D-METHIONINE TRANSPORT SYSTEM PERMEASE PROTEIN METI-RELATED"/>
    <property type="match status" value="1"/>
</dbReference>
<protein>
    <submittedName>
        <fullName evidence="9">ABC transporter permease</fullName>
    </submittedName>
</protein>
<dbReference type="PROSITE" id="PS50928">
    <property type="entry name" value="ABC_TM1"/>
    <property type="match status" value="1"/>
</dbReference>
<dbReference type="Pfam" id="PF00528">
    <property type="entry name" value="BPD_transp_1"/>
    <property type="match status" value="1"/>
</dbReference>
<keyword evidence="6 7" id="KW-0472">Membrane</keyword>
<comment type="subcellular location">
    <subcellularLocation>
        <location evidence="1 7">Cell membrane</location>
        <topology evidence="1 7">Multi-pass membrane protein</topology>
    </subcellularLocation>
</comment>
<feature type="transmembrane region" description="Helical" evidence="7">
    <location>
        <begin position="102"/>
        <end position="123"/>
    </location>
</feature>
<dbReference type="Gene3D" id="1.10.3720.10">
    <property type="entry name" value="MetI-like"/>
    <property type="match status" value="1"/>
</dbReference>
<feature type="transmembrane region" description="Helical" evidence="7">
    <location>
        <begin position="66"/>
        <end position="90"/>
    </location>
</feature>
<reference evidence="9" key="1">
    <citation type="submission" date="2018-09" db="EMBL/GenBank/DDBJ databases">
        <title>Murine metabolic-syndrome-specific gut microbial biobank.</title>
        <authorList>
            <person name="Liu C."/>
        </authorList>
    </citation>
    <scope>NUCLEOTIDE SEQUENCE</scope>
    <source>
        <strain evidence="9">D42-62</strain>
    </source>
</reference>
<evidence type="ECO:0000313" key="9">
    <source>
        <dbReference type="EMBL" id="NBJ92605.1"/>
    </source>
</evidence>
<keyword evidence="3" id="KW-1003">Cell membrane</keyword>
<dbReference type="PANTHER" id="PTHR30450">
    <property type="entry name" value="ABC TRANSPORTER PERMEASE"/>
    <property type="match status" value="1"/>
</dbReference>
<dbReference type="InterPro" id="IPR035906">
    <property type="entry name" value="MetI-like_sf"/>
</dbReference>
<dbReference type="GO" id="GO:0048473">
    <property type="term" value="P:D-methionine transmembrane transport"/>
    <property type="evidence" value="ECO:0007669"/>
    <property type="project" value="TreeGrafter"/>
</dbReference>